<name>A0ABV9K629_9PORP</name>
<keyword evidence="5 9" id="KW-0093">Biotin biosynthesis</keyword>
<keyword evidence="4 9" id="KW-0547">Nucleotide-binding</keyword>
<feature type="active site" evidence="9">
    <location>
        <position position="36"/>
    </location>
</feature>
<evidence type="ECO:0000313" key="11">
    <source>
        <dbReference type="Proteomes" id="UP001596020"/>
    </source>
</evidence>
<evidence type="ECO:0000313" key="10">
    <source>
        <dbReference type="EMBL" id="MFC4665620.1"/>
    </source>
</evidence>
<evidence type="ECO:0000256" key="5">
    <source>
        <dbReference type="ARBA" id="ARBA00022756"/>
    </source>
</evidence>
<comment type="cofactor">
    <cofactor evidence="9">
        <name>Mg(2+)</name>
        <dbReference type="ChEBI" id="CHEBI:18420"/>
    </cofactor>
</comment>
<comment type="catalytic activity">
    <reaction evidence="8">
        <text>(7R,8S)-8-amino-7-(carboxyamino)nonanoate + ATP = (4R,5S)-dethiobiotin + ADP + phosphate + H(+)</text>
        <dbReference type="Rhea" id="RHEA:63684"/>
        <dbReference type="ChEBI" id="CHEBI:15378"/>
        <dbReference type="ChEBI" id="CHEBI:30616"/>
        <dbReference type="ChEBI" id="CHEBI:43474"/>
        <dbReference type="ChEBI" id="CHEBI:149470"/>
        <dbReference type="ChEBI" id="CHEBI:149473"/>
        <dbReference type="ChEBI" id="CHEBI:456216"/>
    </reaction>
</comment>
<keyword evidence="6 9" id="KW-0067">ATP-binding</keyword>
<comment type="similarity">
    <text evidence="9">Belongs to the dethiobiotin synthetase family.</text>
</comment>
<dbReference type="InterPro" id="IPR027417">
    <property type="entry name" value="P-loop_NTPase"/>
</dbReference>
<evidence type="ECO:0000256" key="8">
    <source>
        <dbReference type="ARBA" id="ARBA00047386"/>
    </source>
</evidence>
<organism evidence="10 11">
    <name type="scientific">Falsiporphyromonas endometrii</name>
    <dbReference type="NCBI Taxonomy" id="1387297"/>
    <lineage>
        <taxon>Bacteria</taxon>
        <taxon>Pseudomonadati</taxon>
        <taxon>Bacteroidota</taxon>
        <taxon>Bacteroidia</taxon>
        <taxon>Bacteroidales</taxon>
        <taxon>Porphyromonadaceae</taxon>
        <taxon>Falsiporphyromonas</taxon>
    </lineage>
</organism>
<evidence type="ECO:0000256" key="3">
    <source>
        <dbReference type="ARBA" id="ARBA00022723"/>
    </source>
</evidence>
<comment type="subcellular location">
    <subcellularLocation>
        <location evidence="9">Cytoplasm</location>
    </subcellularLocation>
</comment>
<comment type="catalytic activity">
    <reaction evidence="9">
        <text>(7R,8S)-7,8-diammoniononanoate + CO2 + ATP = (4R,5S)-dethiobiotin + ADP + phosphate + 3 H(+)</text>
        <dbReference type="Rhea" id="RHEA:15805"/>
        <dbReference type="ChEBI" id="CHEBI:15378"/>
        <dbReference type="ChEBI" id="CHEBI:16526"/>
        <dbReference type="ChEBI" id="CHEBI:30616"/>
        <dbReference type="ChEBI" id="CHEBI:43474"/>
        <dbReference type="ChEBI" id="CHEBI:149469"/>
        <dbReference type="ChEBI" id="CHEBI:149473"/>
        <dbReference type="ChEBI" id="CHEBI:456216"/>
        <dbReference type="EC" id="6.3.3.3"/>
    </reaction>
</comment>
<feature type="binding site" evidence="9">
    <location>
        <position position="40"/>
    </location>
    <ligand>
        <name>substrate</name>
    </ligand>
</feature>
<comment type="subunit">
    <text evidence="9">Homodimer.</text>
</comment>
<dbReference type="Pfam" id="PF13500">
    <property type="entry name" value="AAA_26"/>
    <property type="match status" value="1"/>
</dbReference>
<feature type="binding site" evidence="9">
    <location>
        <position position="48"/>
    </location>
    <ligand>
        <name>Mg(2+)</name>
        <dbReference type="ChEBI" id="CHEBI:18420"/>
    </ligand>
</feature>
<dbReference type="RefSeq" id="WP_380077927.1">
    <property type="nucleotide sequence ID" value="NZ_JBHSGO010000049.1"/>
</dbReference>
<accession>A0ABV9K629</accession>
<keyword evidence="7 9" id="KW-0460">Magnesium</keyword>
<dbReference type="EC" id="6.3.3.3" evidence="9"/>
<gene>
    <name evidence="9 10" type="primary">bioD</name>
    <name evidence="10" type="ORF">ACFO3G_03170</name>
</gene>
<evidence type="ECO:0000256" key="7">
    <source>
        <dbReference type="ARBA" id="ARBA00022842"/>
    </source>
</evidence>
<dbReference type="SUPFAM" id="SSF52540">
    <property type="entry name" value="P-loop containing nucleoside triphosphate hydrolases"/>
    <property type="match status" value="1"/>
</dbReference>
<feature type="binding site" evidence="9">
    <location>
        <position position="15"/>
    </location>
    <ligand>
        <name>Mg(2+)</name>
        <dbReference type="ChEBI" id="CHEBI:18420"/>
    </ligand>
</feature>
<feature type="binding site" evidence="9">
    <location>
        <begin position="11"/>
        <end position="16"/>
    </location>
    <ligand>
        <name>ATP</name>
        <dbReference type="ChEBI" id="CHEBI:30616"/>
    </ligand>
</feature>
<evidence type="ECO:0000256" key="9">
    <source>
        <dbReference type="HAMAP-Rule" id="MF_00336"/>
    </source>
</evidence>
<evidence type="ECO:0000256" key="4">
    <source>
        <dbReference type="ARBA" id="ARBA00022741"/>
    </source>
</evidence>
<feature type="binding site" evidence="9">
    <location>
        <position position="48"/>
    </location>
    <ligand>
        <name>ATP</name>
        <dbReference type="ChEBI" id="CHEBI:30616"/>
    </ligand>
</feature>
<dbReference type="HAMAP" id="MF_00336">
    <property type="entry name" value="BioD"/>
    <property type="match status" value="1"/>
</dbReference>
<dbReference type="PIRSF" id="PIRSF006755">
    <property type="entry name" value="DTB_synth"/>
    <property type="match status" value="1"/>
</dbReference>
<dbReference type="EMBL" id="JBHSGO010000049">
    <property type="protein sequence ID" value="MFC4665620.1"/>
    <property type="molecule type" value="Genomic_DNA"/>
</dbReference>
<dbReference type="Gene3D" id="3.40.50.300">
    <property type="entry name" value="P-loop containing nucleotide triphosphate hydrolases"/>
    <property type="match status" value="1"/>
</dbReference>
<keyword evidence="3 9" id="KW-0479">Metal-binding</keyword>
<dbReference type="NCBIfam" id="TIGR00347">
    <property type="entry name" value="bioD"/>
    <property type="match status" value="1"/>
</dbReference>
<dbReference type="Proteomes" id="UP001596020">
    <property type="component" value="Unassembled WGS sequence"/>
</dbReference>
<proteinExistence type="inferred from homology"/>
<evidence type="ECO:0000256" key="1">
    <source>
        <dbReference type="ARBA" id="ARBA00022490"/>
    </source>
</evidence>
<dbReference type="InterPro" id="IPR004472">
    <property type="entry name" value="DTB_synth_BioD"/>
</dbReference>
<evidence type="ECO:0000256" key="2">
    <source>
        <dbReference type="ARBA" id="ARBA00022598"/>
    </source>
</evidence>
<reference evidence="11" key="1">
    <citation type="journal article" date="2019" name="Int. J. Syst. Evol. Microbiol.">
        <title>The Global Catalogue of Microorganisms (GCM) 10K type strain sequencing project: providing services to taxonomists for standard genome sequencing and annotation.</title>
        <authorList>
            <consortium name="The Broad Institute Genomics Platform"/>
            <consortium name="The Broad Institute Genome Sequencing Center for Infectious Disease"/>
            <person name="Wu L."/>
            <person name="Ma J."/>
        </authorList>
    </citation>
    <scope>NUCLEOTIDE SEQUENCE [LARGE SCALE GENOMIC DNA]</scope>
    <source>
        <strain evidence="11">CGMCC 4.7357</strain>
    </source>
</reference>
<protein>
    <recommendedName>
        <fullName evidence="9">ATP-dependent dethiobiotin synthetase BioD</fullName>
        <ecNumber evidence="9">6.3.3.3</ecNumber>
    </recommendedName>
    <alternativeName>
        <fullName evidence="9">DTB synthetase</fullName>
        <shortName evidence="9">DTBS</shortName>
    </alternativeName>
    <alternativeName>
        <fullName evidence="9">Dethiobiotin synthase</fullName>
    </alternativeName>
</protein>
<evidence type="ECO:0000256" key="6">
    <source>
        <dbReference type="ARBA" id="ARBA00022840"/>
    </source>
</evidence>
<feature type="binding site" evidence="9">
    <location>
        <begin position="114"/>
        <end position="117"/>
    </location>
    <ligand>
        <name>ATP</name>
        <dbReference type="ChEBI" id="CHEBI:30616"/>
    </ligand>
</feature>
<keyword evidence="1 9" id="KW-0963">Cytoplasm</keyword>
<comment type="function">
    <text evidence="9">Catalyzes a mechanistically unusual reaction, the ATP-dependent insertion of CO2 between the N7 and N8 nitrogen atoms of 7,8-diaminopelargonic acid (DAPA, also called 7,8-diammoniononanoate) to form a ureido ring.</text>
</comment>
<dbReference type="CDD" id="cd03109">
    <property type="entry name" value="DTBS"/>
    <property type="match status" value="1"/>
</dbReference>
<sequence>MVYFISGIDTNIGKTYGTAFLAKYLMSKGKKVITQKMIQTGCQETSEDIEMHRKLLGQETLPEDKEGLTCPYIFTFPCSPHLAAEIDHRIIDCNFIDQCTERLLEKGYDTVLMEGAGGLMVPIMRDYLTIDFVAERKYPLVLVTGGRLGSINHTLMSLEMARLKGIDVAYVIYNEYLEDDHKISQDTLEYTKKYLQTNFPKAELLLMGRENN</sequence>
<comment type="pathway">
    <text evidence="9">Cofactor biosynthesis; biotin biosynthesis; biotin from 7,8-diaminononanoate: step 1/2.</text>
</comment>
<comment type="caution">
    <text evidence="9">Lacks conserved residue(s) required for the propagation of feature annotation.</text>
</comment>
<comment type="caution">
    <text evidence="10">The sequence shown here is derived from an EMBL/GenBank/DDBJ whole genome shotgun (WGS) entry which is preliminary data.</text>
</comment>
<dbReference type="GO" id="GO:0004141">
    <property type="term" value="F:dethiobiotin synthase activity"/>
    <property type="evidence" value="ECO:0007669"/>
    <property type="project" value="UniProtKB-EC"/>
</dbReference>
<keyword evidence="11" id="KW-1185">Reference proteome</keyword>
<feature type="binding site" evidence="9">
    <location>
        <begin position="174"/>
        <end position="175"/>
    </location>
    <ligand>
        <name>ATP</name>
        <dbReference type="ChEBI" id="CHEBI:30616"/>
    </ligand>
</feature>
<dbReference type="PANTHER" id="PTHR43210:SF2">
    <property type="entry name" value="ATP-DEPENDENT DETHIOBIOTIN SYNTHETASE BIOD 2"/>
    <property type="match status" value="1"/>
</dbReference>
<feature type="binding site" evidence="9">
    <location>
        <position position="114"/>
    </location>
    <ligand>
        <name>Mg(2+)</name>
        <dbReference type="ChEBI" id="CHEBI:18420"/>
    </ligand>
</feature>
<keyword evidence="2 9" id="KW-0436">Ligase</keyword>
<dbReference type="PANTHER" id="PTHR43210">
    <property type="entry name" value="DETHIOBIOTIN SYNTHETASE"/>
    <property type="match status" value="1"/>
</dbReference>